<dbReference type="Proteomes" id="UP000018144">
    <property type="component" value="Unassembled WGS sequence"/>
</dbReference>
<dbReference type="OMA" id="SEMIMAH"/>
<dbReference type="EMBL" id="HF935887">
    <property type="protein sequence ID" value="CCX13653.1"/>
    <property type="molecule type" value="Genomic_DNA"/>
</dbReference>
<evidence type="ECO:0000256" key="4">
    <source>
        <dbReference type="SAM" id="MobiDB-lite"/>
    </source>
</evidence>
<comment type="similarity">
    <text evidence="1">Belongs to the SWI5/SAE3 family.</text>
</comment>
<dbReference type="GO" id="GO:0000709">
    <property type="term" value="P:meiotic joint molecule formation"/>
    <property type="evidence" value="ECO:0007669"/>
    <property type="project" value="TreeGrafter"/>
</dbReference>
<evidence type="ECO:0000313" key="5">
    <source>
        <dbReference type="EMBL" id="CCX13653.1"/>
    </source>
</evidence>
<reference evidence="5 6" key="1">
    <citation type="journal article" date="2013" name="PLoS Genet.">
        <title>The genome and development-dependent transcriptomes of Pyronema confluens: a window into fungal evolution.</title>
        <authorList>
            <person name="Traeger S."/>
            <person name="Altegoer F."/>
            <person name="Freitag M."/>
            <person name="Gabaldon T."/>
            <person name="Kempken F."/>
            <person name="Kumar A."/>
            <person name="Marcet-Houben M."/>
            <person name="Poggeler S."/>
            <person name="Stajich J.E."/>
            <person name="Nowrousian M."/>
        </authorList>
    </citation>
    <scope>NUCLEOTIDE SEQUENCE [LARGE SCALE GENOMIC DNA]</scope>
    <source>
        <strain evidence="6">CBS 100304</strain>
        <tissue evidence="5">Vegetative mycelium</tissue>
    </source>
</reference>
<protein>
    <submittedName>
        <fullName evidence="5">Similar to Mating-type switching protein swi5 acc. no. Q9UUB7</fullName>
    </submittedName>
</protein>
<dbReference type="Gene3D" id="1.20.5.170">
    <property type="match status" value="1"/>
</dbReference>
<dbReference type="AlphaFoldDB" id="U4L7K2"/>
<keyword evidence="2" id="KW-0227">DNA damage</keyword>
<dbReference type="InterPro" id="IPR010760">
    <property type="entry name" value="DNA-repair_Swi5"/>
</dbReference>
<dbReference type="Pfam" id="PF07061">
    <property type="entry name" value="Swi5"/>
    <property type="match status" value="1"/>
</dbReference>
<dbReference type="PANTHER" id="PTHR28529:SF2">
    <property type="entry name" value="DNA REPAIR PROTEIN SWI5 HOMOLOG"/>
    <property type="match status" value="1"/>
</dbReference>
<keyword evidence="6" id="KW-1185">Reference proteome</keyword>
<gene>
    <name evidence="5" type="ORF">PCON_13245</name>
</gene>
<feature type="compositionally biased region" description="Polar residues" evidence="4">
    <location>
        <begin position="1"/>
        <end position="24"/>
    </location>
</feature>
<dbReference type="GO" id="GO:0034974">
    <property type="term" value="C:Swi5-Swi2 complex"/>
    <property type="evidence" value="ECO:0007669"/>
    <property type="project" value="TreeGrafter"/>
</dbReference>
<accession>U4L7K2</accession>
<keyword evidence="3" id="KW-0234">DNA repair</keyword>
<evidence type="ECO:0000256" key="1">
    <source>
        <dbReference type="ARBA" id="ARBA00008060"/>
    </source>
</evidence>
<evidence type="ECO:0000313" key="6">
    <source>
        <dbReference type="Proteomes" id="UP000018144"/>
    </source>
</evidence>
<name>U4L7K2_PYROM</name>
<evidence type="ECO:0000256" key="3">
    <source>
        <dbReference type="ARBA" id="ARBA00023204"/>
    </source>
</evidence>
<sequence length="127" mass="13699">MSDTPTSKENNPSTDEVPTTTNPDTPAIPTPSKPSAHEAKLASLNKSNASLAAHVEELKAAHDAAIKKLKNPEAKGVDTVKRHIHLLHEYNEVRDVALGLMGLVAESRGEPVKRVMEECGIESSERD</sequence>
<dbReference type="GO" id="GO:0032798">
    <property type="term" value="C:Swi5-Sfr1 complex"/>
    <property type="evidence" value="ECO:0007669"/>
    <property type="project" value="TreeGrafter"/>
</dbReference>
<proteinExistence type="inferred from homology"/>
<organism evidence="5 6">
    <name type="scientific">Pyronema omphalodes (strain CBS 100304)</name>
    <name type="common">Pyronema confluens</name>
    <dbReference type="NCBI Taxonomy" id="1076935"/>
    <lineage>
        <taxon>Eukaryota</taxon>
        <taxon>Fungi</taxon>
        <taxon>Dikarya</taxon>
        <taxon>Ascomycota</taxon>
        <taxon>Pezizomycotina</taxon>
        <taxon>Pezizomycetes</taxon>
        <taxon>Pezizales</taxon>
        <taxon>Pyronemataceae</taxon>
        <taxon>Pyronema</taxon>
    </lineage>
</organism>
<evidence type="ECO:0000256" key="2">
    <source>
        <dbReference type="ARBA" id="ARBA00022763"/>
    </source>
</evidence>
<dbReference type="GO" id="GO:0010772">
    <property type="term" value="P:meiotic DNA recombinase assembly involved in reciprocal meiotic recombination"/>
    <property type="evidence" value="ECO:0007669"/>
    <property type="project" value="TreeGrafter"/>
</dbReference>
<dbReference type="PANTHER" id="PTHR28529">
    <property type="entry name" value="DNA REPAIR PROTEIN SWI5 HOMOLOG"/>
    <property type="match status" value="1"/>
</dbReference>
<feature type="region of interest" description="Disordered" evidence="4">
    <location>
        <begin position="1"/>
        <end position="40"/>
    </location>
</feature>